<dbReference type="PANTHER" id="PTHR22916">
    <property type="entry name" value="GLYCOSYLTRANSFERASE"/>
    <property type="match status" value="1"/>
</dbReference>
<gene>
    <name evidence="5" type="ORF">KIS1582_1200</name>
</gene>
<feature type="domain" description="TarS/TarP linker" evidence="4">
    <location>
        <begin position="221"/>
        <end position="319"/>
    </location>
</feature>
<dbReference type="InterPro" id="IPR001173">
    <property type="entry name" value="Glyco_trans_2-like"/>
</dbReference>
<evidence type="ECO:0000259" key="3">
    <source>
        <dbReference type="Pfam" id="PF18674"/>
    </source>
</evidence>
<dbReference type="SUPFAM" id="SSF53448">
    <property type="entry name" value="Nucleotide-diphospho-sugar transferases"/>
    <property type="match status" value="1"/>
</dbReference>
<accession>A0A800MYV9</accession>
<dbReference type="Pfam" id="PF00535">
    <property type="entry name" value="Glycos_transf_2"/>
    <property type="match status" value="1"/>
</dbReference>
<evidence type="ECO:0000256" key="1">
    <source>
        <dbReference type="ARBA" id="ARBA00006739"/>
    </source>
</evidence>
<dbReference type="RefSeq" id="WP_159344535.1">
    <property type="nucleotide sequence ID" value="NZ_JBALOT010000039.1"/>
</dbReference>
<dbReference type="Pfam" id="PF22181">
    <property type="entry name" value="TarS_linker"/>
    <property type="match status" value="1"/>
</dbReference>
<dbReference type="Pfam" id="PF18674">
    <property type="entry name" value="TarS_C1"/>
    <property type="match status" value="1"/>
</dbReference>
<evidence type="ECO:0000259" key="2">
    <source>
        <dbReference type="Pfam" id="PF00535"/>
    </source>
</evidence>
<dbReference type="OrthoDB" id="396512at2"/>
<feature type="domain" description="TarS C-terminal" evidence="3">
    <location>
        <begin position="367"/>
        <end position="500"/>
    </location>
</feature>
<evidence type="ECO:0000313" key="5">
    <source>
        <dbReference type="EMBL" id="KAF0824998.1"/>
    </source>
</evidence>
<proteinExistence type="inferred from homology"/>
<dbReference type="CDD" id="cd00761">
    <property type="entry name" value="Glyco_tranf_GTA_type"/>
    <property type="match status" value="1"/>
</dbReference>
<dbReference type="InterPro" id="IPR054028">
    <property type="entry name" value="TarS/TarP_linker"/>
</dbReference>
<dbReference type="Gene3D" id="3.90.550.10">
    <property type="entry name" value="Spore Coat Polysaccharide Biosynthesis Protein SpsA, Chain A"/>
    <property type="match status" value="1"/>
</dbReference>
<sequence length="504" mass="58179">MKVSVAIPIYNAARHLNVTLDSLQKQTMDASEFEVICVNDCSTDNSIEVIEKYQKNMDNLILINRTENSGGPMIPRNNAIQAARGEYIMFLDNDDFLGEEALERLYDAARENRSDVIFGKYVGVNGRHVPESMFKKGNRLNSDILEDNLVYSLAPHKMFNLSFIRENGFEFHPQAVVGEDQLFVMQCYINAKVITVLADYEYYFVVARGNENLSLKYFPAEQFFYSFNRILEFLEESELNELYKRKLKVAFINRFLHASRLRGHLLSNLLTKEQKMDWLNETKCFFDKYVDEPIINSLASRFQYFVRVVKENNINKLLSIHKKIGKVTANDVTRVENGFIYAKLKEYNKECSFDEEHVVNQLNTSEVFVSDMLLGENSITIKGDFTQSLLINFEINYELIFVHRTSGLEKVHRSKEAASTGRFDFTIEYGEILFNPDLTGPWDLFVEASVGGYVKRRRIGSARSSKLTKPITVTDISSFGRNYSIKAYYTKPFNNISLDVKINK</sequence>
<protein>
    <submittedName>
        <fullName evidence="5">Uncharacterized protein</fullName>
    </submittedName>
</protein>
<reference evidence="5 6" key="1">
    <citation type="journal article" date="2020" name="G3 (Bethesda)">
        <title>Whole Genome Sequencing and Comparative Genomics of Two Nematicidal Bacillus Strains Reveals a Wide Range of Possible Virulence Factors.</title>
        <authorList>
            <person name="Susic N."/>
            <person name="Janezic S."/>
            <person name="Rupnik M."/>
            <person name="Geric Stare B."/>
        </authorList>
    </citation>
    <scope>NUCLEOTIDE SEQUENCE [LARGE SCALE GENOMIC DNA]</scope>
    <source>
        <strain evidence="5 6">I-1582</strain>
    </source>
</reference>
<dbReference type="PANTHER" id="PTHR22916:SF3">
    <property type="entry name" value="UDP-GLCNAC:BETAGAL BETA-1,3-N-ACETYLGLUCOSAMINYLTRANSFERASE-LIKE PROTEIN 1"/>
    <property type="match status" value="1"/>
</dbReference>
<dbReference type="Proteomes" id="UP000465778">
    <property type="component" value="Unassembled WGS sequence"/>
</dbReference>
<dbReference type="InterPro" id="IPR029044">
    <property type="entry name" value="Nucleotide-diphossugar_trans"/>
</dbReference>
<dbReference type="GO" id="GO:0016758">
    <property type="term" value="F:hexosyltransferase activity"/>
    <property type="evidence" value="ECO:0007669"/>
    <property type="project" value="UniProtKB-ARBA"/>
</dbReference>
<comment type="similarity">
    <text evidence="1">Belongs to the glycosyltransferase 2 family.</text>
</comment>
<name>A0A800MYV9_CYTFI</name>
<dbReference type="EMBL" id="VDEM01000008">
    <property type="protein sequence ID" value="KAF0824998.1"/>
    <property type="molecule type" value="Genomic_DNA"/>
</dbReference>
<organism evidence="5 6">
    <name type="scientific">Cytobacillus firmus</name>
    <name type="common">Bacillus firmus</name>
    <dbReference type="NCBI Taxonomy" id="1399"/>
    <lineage>
        <taxon>Bacteria</taxon>
        <taxon>Bacillati</taxon>
        <taxon>Bacillota</taxon>
        <taxon>Bacilli</taxon>
        <taxon>Bacillales</taxon>
        <taxon>Bacillaceae</taxon>
        <taxon>Cytobacillus</taxon>
    </lineage>
</organism>
<feature type="domain" description="Glycosyltransferase 2-like" evidence="2">
    <location>
        <begin position="4"/>
        <end position="134"/>
    </location>
</feature>
<evidence type="ECO:0000259" key="4">
    <source>
        <dbReference type="Pfam" id="PF22181"/>
    </source>
</evidence>
<evidence type="ECO:0000313" key="6">
    <source>
        <dbReference type="Proteomes" id="UP000465778"/>
    </source>
</evidence>
<dbReference type="InterPro" id="IPR041038">
    <property type="entry name" value="TarS_C1"/>
</dbReference>
<dbReference type="AlphaFoldDB" id="A0A800MYV9"/>
<comment type="caution">
    <text evidence="5">The sequence shown here is derived from an EMBL/GenBank/DDBJ whole genome shotgun (WGS) entry which is preliminary data.</text>
</comment>